<evidence type="ECO:0000256" key="1">
    <source>
        <dbReference type="SAM" id="MobiDB-lite"/>
    </source>
</evidence>
<organism evidence="2 3">
    <name type="scientific">Cuscuta epithymum</name>
    <dbReference type="NCBI Taxonomy" id="186058"/>
    <lineage>
        <taxon>Eukaryota</taxon>
        <taxon>Viridiplantae</taxon>
        <taxon>Streptophyta</taxon>
        <taxon>Embryophyta</taxon>
        <taxon>Tracheophyta</taxon>
        <taxon>Spermatophyta</taxon>
        <taxon>Magnoliopsida</taxon>
        <taxon>eudicotyledons</taxon>
        <taxon>Gunneridae</taxon>
        <taxon>Pentapetalae</taxon>
        <taxon>asterids</taxon>
        <taxon>lamiids</taxon>
        <taxon>Solanales</taxon>
        <taxon>Convolvulaceae</taxon>
        <taxon>Cuscuteae</taxon>
        <taxon>Cuscuta</taxon>
        <taxon>Cuscuta subgen. Cuscuta</taxon>
    </lineage>
</organism>
<gene>
    <name evidence="2" type="ORF">CEPIT_LOCUS3214</name>
</gene>
<dbReference type="AlphaFoldDB" id="A0AAV0C8Q4"/>
<keyword evidence="3" id="KW-1185">Reference proteome</keyword>
<comment type="caution">
    <text evidence="2">The sequence shown here is derived from an EMBL/GenBank/DDBJ whole genome shotgun (WGS) entry which is preliminary data.</text>
</comment>
<name>A0AAV0C8Q4_9ASTE</name>
<feature type="region of interest" description="Disordered" evidence="1">
    <location>
        <begin position="112"/>
        <end position="146"/>
    </location>
</feature>
<dbReference type="EMBL" id="CAMAPF010000016">
    <property type="protein sequence ID" value="CAH9069792.1"/>
    <property type="molecule type" value="Genomic_DNA"/>
</dbReference>
<reference evidence="2" key="1">
    <citation type="submission" date="2022-07" db="EMBL/GenBank/DDBJ databases">
        <authorList>
            <person name="Macas J."/>
            <person name="Novak P."/>
            <person name="Neumann P."/>
        </authorList>
    </citation>
    <scope>NUCLEOTIDE SEQUENCE</scope>
</reference>
<proteinExistence type="predicted"/>
<feature type="compositionally biased region" description="Basic residues" evidence="1">
    <location>
        <begin position="112"/>
        <end position="121"/>
    </location>
</feature>
<sequence>MDEVTSISKLLFRADLERLEATRSKEQVLISGDIDVHRVLAYSEHSDRFFSGYEFQVTHQKVIKGNRSRLWRISGDSDTNKDICFKSKLVTKENCLPTSNLNTQIKIYQKKKKNRRLHSMRTRSQSRGFGEDTMDDDWSSSEGFFS</sequence>
<protein>
    <submittedName>
        <fullName evidence="2">Uncharacterized protein</fullName>
    </submittedName>
</protein>
<accession>A0AAV0C8Q4</accession>
<evidence type="ECO:0000313" key="2">
    <source>
        <dbReference type="EMBL" id="CAH9069792.1"/>
    </source>
</evidence>
<dbReference type="Proteomes" id="UP001152523">
    <property type="component" value="Unassembled WGS sequence"/>
</dbReference>
<evidence type="ECO:0000313" key="3">
    <source>
        <dbReference type="Proteomes" id="UP001152523"/>
    </source>
</evidence>